<feature type="domain" description="Alpha-carbonic anhydrase" evidence="6">
    <location>
        <begin position="41"/>
        <end position="272"/>
    </location>
</feature>
<dbReference type="Pfam" id="PF00194">
    <property type="entry name" value="Carb_anhydrase"/>
    <property type="match status" value="1"/>
</dbReference>
<dbReference type="SUPFAM" id="SSF51069">
    <property type="entry name" value="Carbonic anhydrase"/>
    <property type="match status" value="1"/>
</dbReference>
<comment type="caution">
    <text evidence="7">The sequence shown here is derived from an EMBL/GenBank/DDBJ whole genome shotgun (WGS) entry which is preliminary data.</text>
</comment>
<dbReference type="PANTHER" id="PTHR18952">
    <property type="entry name" value="CARBONIC ANHYDRASE"/>
    <property type="match status" value="1"/>
</dbReference>
<sequence length="280" mass="31884">MNMKCIHSYEGRTTFFILLISSLCCLFPIAIASFEEVEDETPFAYTEERGKGPKEWGQLDPHWKLCDTGKLQSPIDLLSGKRQVLPSLGKLKKNYKPAPAVAKNRGHDIMVRWEGDAGKMSINGTDYKLLECHWHSPSEHTFNGTRYQLELHMVHVSAHGELAVVAIVYKYGRPDSFLTRLFRRMKTMEHDEKTLGIFNPGDIKFGSRKYFRYIGSLTVPPCTEGVVWTIINKVRTVSRDQVKALRDAVHDGYETNVRPTQSLDGKRVLFYTPRVNSGSS</sequence>
<dbReference type="EMBL" id="JBBPBN010000030">
    <property type="protein sequence ID" value="KAK9005804.1"/>
    <property type="molecule type" value="Genomic_DNA"/>
</dbReference>
<comment type="similarity">
    <text evidence="3">Belongs to the alpha-class carbonic anhydrase family.</text>
</comment>
<evidence type="ECO:0000313" key="8">
    <source>
        <dbReference type="Proteomes" id="UP001396334"/>
    </source>
</evidence>
<evidence type="ECO:0000259" key="6">
    <source>
        <dbReference type="PROSITE" id="PS51144"/>
    </source>
</evidence>
<evidence type="ECO:0000256" key="3">
    <source>
        <dbReference type="ARBA" id="ARBA00006365"/>
    </source>
</evidence>
<accession>A0ABR2QYN0</accession>
<dbReference type="Gene3D" id="3.10.200.10">
    <property type="entry name" value="Alpha carbonic anhydrase"/>
    <property type="match status" value="1"/>
</dbReference>
<name>A0ABR2QYN0_9ROSI</name>
<evidence type="ECO:0000256" key="4">
    <source>
        <dbReference type="ARBA" id="ARBA00048348"/>
    </source>
</evidence>
<evidence type="ECO:0000256" key="2">
    <source>
        <dbReference type="ARBA" id="ARBA00004470"/>
    </source>
</evidence>
<comment type="subcellular location">
    <subcellularLocation>
        <location evidence="2">Plastid</location>
        <location evidence="2">Chloroplast stroma</location>
    </subcellularLocation>
</comment>
<dbReference type="CDD" id="cd03124">
    <property type="entry name" value="alpha_CA_prokaryotic_like"/>
    <property type="match status" value="1"/>
</dbReference>
<keyword evidence="8" id="KW-1185">Reference proteome</keyword>
<proteinExistence type="inferred from homology"/>
<feature type="signal peptide" evidence="5">
    <location>
        <begin position="1"/>
        <end position="32"/>
    </location>
</feature>
<reference evidence="7 8" key="1">
    <citation type="journal article" date="2024" name="G3 (Bethesda)">
        <title>Genome assembly of Hibiscus sabdariffa L. provides insights into metabolisms of medicinal natural products.</title>
        <authorList>
            <person name="Kim T."/>
        </authorList>
    </citation>
    <scope>NUCLEOTIDE SEQUENCE [LARGE SCALE GENOMIC DNA]</scope>
    <source>
        <strain evidence="7">TK-2024</strain>
        <tissue evidence="7">Old leaves</tissue>
    </source>
</reference>
<dbReference type="InterPro" id="IPR001148">
    <property type="entry name" value="CA_dom"/>
</dbReference>
<evidence type="ECO:0000256" key="1">
    <source>
        <dbReference type="ARBA" id="ARBA00002904"/>
    </source>
</evidence>
<feature type="chain" id="PRO_5047443547" description="Alpha-carbonic anhydrase domain-containing protein" evidence="5">
    <location>
        <begin position="33"/>
        <end position="280"/>
    </location>
</feature>
<keyword evidence="5" id="KW-0732">Signal</keyword>
<evidence type="ECO:0000313" key="7">
    <source>
        <dbReference type="EMBL" id="KAK9005804.1"/>
    </source>
</evidence>
<dbReference type="InterPro" id="IPR041891">
    <property type="entry name" value="Alpha_CA_prokaryot-like"/>
</dbReference>
<dbReference type="PANTHER" id="PTHR18952:SF271">
    <property type="entry name" value="ALPHA CARBONIC ANHYDRASE 4-RELATED"/>
    <property type="match status" value="1"/>
</dbReference>
<comment type="catalytic activity">
    <reaction evidence="4">
        <text>hydrogencarbonate + H(+) = CO2 + H2O</text>
        <dbReference type="Rhea" id="RHEA:10748"/>
        <dbReference type="ChEBI" id="CHEBI:15377"/>
        <dbReference type="ChEBI" id="CHEBI:15378"/>
        <dbReference type="ChEBI" id="CHEBI:16526"/>
        <dbReference type="ChEBI" id="CHEBI:17544"/>
        <dbReference type="EC" id="4.2.1.1"/>
    </reaction>
</comment>
<evidence type="ECO:0000256" key="5">
    <source>
        <dbReference type="SAM" id="SignalP"/>
    </source>
</evidence>
<gene>
    <name evidence="7" type="ORF">V6N11_043224</name>
</gene>
<protein>
    <recommendedName>
        <fullName evidence="6">Alpha-carbonic anhydrase domain-containing protein</fullName>
    </recommendedName>
</protein>
<comment type="function">
    <text evidence="1">Reversible hydration of carbon dioxide.</text>
</comment>
<organism evidence="7 8">
    <name type="scientific">Hibiscus sabdariffa</name>
    <name type="common">roselle</name>
    <dbReference type="NCBI Taxonomy" id="183260"/>
    <lineage>
        <taxon>Eukaryota</taxon>
        <taxon>Viridiplantae</taxon>
        <taxon>Streptophyta</taxon>
        <taxon>Embryophyta</taxon>
        <taxon>Tracheophyta</taxon>
        <taxon>Spermatophyta</taxon>
        <taxon>Magnoliopsida</taxon>
        <taxon>eudicotyledons</taxon>
        <taxon>Gunneridae</taxon>
        <taxon>Pentapetalae</taxon>
        <taxon>rosids</taxon>
        <taxon>malvids</taxon>
        <taxon>Malvales</taxon>
        <taxon>Malvaceae</taxon>
        <taxon>Malvoideae</taxon>
        <taxon>Hibiscus</taxon>
    </lineage>
</organism>
<dbReference type="Proteomes" id="UP001396334">
    <property type="component" value="Unassembled WGS sequence"/>
</dbReference>
<dbReference type="PROSITE" id="PS51144">
    <property type="entry name" value="ALPHA_CA_2"/>
    <property type="match status" value="1"/>
</dbReference>
<dbReference type="InterPro" id="IPR023561">
    <property type="entry name" value="Carbonic_anhydrase_a-class"/>
</dbReference>
<dbReference type="InterPro" id="IPR036398">
    <property type="entry name" value="CA_dom_sf"/>
</dbReference>
<dbReference type="SMART" id="SM01057">
    <property type="entry name" value="Carb_anhydrase"/>
    <property type="match status" value="1"/>
</dbReference>